<protein>
    <recommendedName>
        <fullName evidence="14">beta-glucosidase</fullName>
        <ecNumber evidence="14">3.2.1.21</ecNumber>
    </recommendedName>
</protein>
<evidence type="ECO:0000259" key="16">
    <source>
        <dbReference type="SMART" id="SM01217"/>
    </source>
</evidence>
<dbReference type="Gene3D" id="3.40.50.1700">
    <property type="entry name" value="Glycoside hydrolase family 3 C-terminal domain"/>
    <property type="match status" value="1"/>
</dbReference>
<dbReference type="FunFam" id="3.40.50.1700:FF:000008">
    <property type="entry name" value="Beta-glucosidase"/>
    <property type="match status" value="1"/>
</dbReference>
<proteinExistence type="inferred from homology"/>
<evidence type="ECO:0000256" key="5">
    <source>
        <dbReference type="ARBA" id="ARBA00022525"/>
    </source>
</evidence>
<dbReference type="SMART" id="SM01217">
    <property type="entry name" value="Fn3_like"/>
    <property type="match status" value="1"/>
</dbReference>
<evidence type="ECO:0000256" key="12">
    <source>
        <dbReference type="ARBA" id="ARBA00023326"/>
    </source>
</evidence>
<dbReference type="PANTHER" id="PTHR42715:SF5">
    <property type="entry name" value="BETA-GLUCOSIDASE M-RELATED"/>
    <property type="match status" value="1"/>
</dbReference>
<keyword evidence="18" id="KW-1185">Reference proteome</keyword>
<comment type="pathway">
    <text evidence="3 14">Glycan metabolism; cellulose degradation.</text>
</comment>
<dbReference type="PANTHER" id="PTHR42715">
    <property type="entry name" value="BETA-GLUCOSIDASE"/>
    <property type="match status" value="1"/>
</dbReference>
<evidence type="ECO:0000313" key="17">
    <source>
        <dbReference type="EMBL" id="KAJ5082641.1"/>
    </source>
</evidence>
<reference evidence="17" key="2">
    <citation type="journal article" date="2023" name="IMA Fungus">
        <title>Comparative genomic study of the Penicillium genus elucidates a diverse pangenome and 15 lateral gene transfer events.</title>
        <authorList>
            <person name="Petersen C."/>
            <person name="Sorensen T."/>
            <person name="Nielsen M.R."/>
            <person name="Sondergaard T.E."/>
            <person name="Sorensen J.L."/>
            <person name="Fitzpatrick D.A."/>
            <person name="Frisvad J.C."/>
            <person name="Nielsen K.L."/>
        </authorList>
    </citation>
    <scope>NUCLEOTIDE SEQUENCE</scope>
    <source>
        <strain evidence="17">IBT 30761</strain>
    </source>
</reference>
<comment type="caution">
    <text evidence="17">The sequence shown here is derived from an EMBL/GenBank/DDBJ whole genome shotgun (WGS) entry which is preliminary data.</text>
</comment>
<evidence type="ECO:0000256" key="3">
    <source>
        <dbReference type="ARBA" id="ARBA00004987"/>
    </source>
</evidence>
<organism evidence="17 18">
    <name type="scientific">Penicillium argentinense</name>
    <dbReference type="NCBI Taxonomy" id="1131581"/>
    <lineage>
        <taxon>Eukaryota</taxon>
        <taxon>Fungi</taxon>
        <taxon>Dikarya</taxon>
        <taxon>Ascomycota</taxon>
        <taxon>Pezizomycotina</taxon>
        <taxon>Eurotiomycetes</taxon>
        <taxon>Eurotiomycetidae</taxon>
        <taxon>Eurotiales</taxon>
        <taxon>Aspergillaceae</taxon>
        <taxon>Penicillium</taxon>
    </lineage>
</organism>
<evidence type="ECO:0000256" key="11">
    <source>
        <dbReference type="ARBA" id="ARBA00023295"/>
    </source>
</evidence>
<keyword evidence="8" id="KW-0136">Cellulose degradation</keyword>
<evidence type="ECO:0000256" key="13">
    <source>
        <dbReference type="ARBA" id="ARBA00024983"/>
    </source>
</evidence>
<dbReference type="InterPro" id="IPR050288">
    <property type="entry name" value="Cellulose_deg_GH3"/>
</dbReference>
<accession>A0A9W9EIV2</accession>
<dbReference type="InterPro" id="IPR036962">
    <property type="entry name" value="Glyco_hydro_3_N_sf"/>
</dbReference>
<name>A0A9W9EIV2_9EURO</name>
<dbReference type="InterPro" id="IPR013783">
    <property type="entry name" value="Ig-like_fold"/>
</dbReference>
<dbReference type="AlphaFoldDB" id="A0A9W9EIV2"/>
<evidence type="ECO:0000256" key="15">
    <source>
        <dbReference type="SAM" id="SignalP"/>
    </source>
</evidence>
<evidence type="ECO:0000256" key="10">
    <source>
        <dbReference type="ARBA" id="ARBA00023277"/>
    </source>
</evidence>
<dbReference type="OrthoDB" id="416222at2759"/>
<keyword evidence="5" id="KW-0964">Secreted</keyword>
<dbReference type="GeneID" id="81363154"/>
<dbReference type="Proteomes" id="UP001149074">
    <property type="component" value="Unassembled WGS sequence"/>
</dbReference>
<evidence type="ECO:0000256" key="7">
    <source>
        <dbReference type="ARBA" id="ARBA00022801"/>
    </source>
</evidence>
<dbReference type="GO" id="GO:0008422">
    <property type="term" value="F:beta-glucosidase activity"/>
    <property type="evidence" value="ECO:0007669"/>
    <property type="project" value="UniProtKB-EC"/>
</dbReference>
<keyword evidence="10 14" id="KW-0119">Carbohydrate metabolism</keyword>
<evidence type="ECO:0000256" key="9">
    <source>
        <dbReference type="ARBA" id="ARBA00023180"/>
    </source>
</evidence>
<dbReference type="Gene3D" id="3.20.20.300">
    <property type="entry name" value="Glycoside hydrolase, family 3, N-terminal domain"/>
    <property type="match status" value="1"/>
</dbReference>
<keyword evidence="12 14" id="KW-0624">Polysaccharide degradation</keyword>
<dbReference type="Pfam" id="PF00933">
    <property type="entry name" value="Glyco_hydro_3"/>
    <property type="match status" value="1"/>
</dbReference>
<dbReference type="PROSITE" id="PS00775">
    <property type="entry name" value="GLYCOSYL_HYDROL_F3"/>
    <property type="match status" value="1"/>
</dbReference>
<evidence type="ECO:0000256" key="4">
    <source>
        <dbReference type="ARBA" id="ARBA00005336"/>
    </source>
</evidence>
<sequence>MKFYAVGIATALQLVSQASAQDGNPSPSDLENYWSYGRSEPVSNTPVAKGLGDWADAYAKARHLVSQMTDEEKNNVTYGHESTTTGCSGVSGSVPRLGFPGICFQDAGNGVRAADMVNSYPAGIHVGASWNKELAHSRAEHMGAEFKRKGANVALGPVVGPAGRLASGGRNWEGFGSDPYLSGALAAESVRGLQENVIACVKHLIANEQETSRNTPQLLKDSHNQSVSSNVDDKTMHELYLWGFQDTVKAGAGSVMCSYNRINNSYGCQNSKVMNGLLKGELGFQGFVVSDWTGQQTGIASANAGLDIAMPDSQFWENNTLVIATRNGSVPQFRLDDMATRILASWYKLAEIPNPGHGIPKSLLAPHKQVDARDPKSKKVILQSAVEGHVLVKNTNGALPLQKPKFLSLFGYDAVPPTLNTMDDSSLGGWALGLQTALTYPNGSSVSNVTEQAMFLSSTDPTNRGPGVAFNGTLYAGGGSGASTPAYIDAPLHAFQRQAYDDDTFLAWDLASLNPFVNPASDACLVFINEASSEGWDRPYLADPSSDQLVKNVAAKCPNTMVVIHNAGLRLVDEWIENPNITAVLYAHVPGQDSGRALVEVMYGKQSPSGRLPYTVARKASDYKGLLEPVVASGTMDEFYPQSNFSEGVYIDYKAFIQNDIQPRFEFGYGLTYSNFSYSDLESGVSSSTDLGYLPSGVNMTIAEGGYEALWDVVARVNFTVQNTGKISAAEVAQLYVGIPGGPPKVLRGFEKKMIESGKEEHYSFDLTRRDLSHWDVEKQAWGLQAGKYSIYVGKSVLDIQLHGTLDLS</sequence>
<dbReference type="InterPro" id="IPR017853">
    <property type="entry name" value="GH"/>
</dbReference>
<keyword evidence="7 14" id="KW-0378">Hydrolase</keyword>
<dbReference type="InterPro" id="IPR002772">
    <property type="entry name" value="Glyco_hydro_3_C"/>
</dbReference>
<evidence type="ECO:0000256" key="1">
    <source>
        <dbReference type="ARBA" id="ARBA00000448"/>
    </source>
</evidence>
<dbReference type="EMBL" id="JAPQKI010000011">
    <property type="protein sequence ID" value="KAJ5082641.1"/>
    <property type="molecule type" value="Genomic_DNA"/>
</dbReference>
<comment type="function">
    <text evidence="13">Beta-glucosidases are one of a number of cellulolytic enzymes involved in the degradation of cellulosic biomass. Catalyzes the last step releasing glucose from the inhibitory cellobiose.</text>
</comment>
<feature type="domain" description="Fibronectin type III-like" evidence="16">
    <location>
        <begin position="731"/>
        <end position="797"/>
    </location>
</feature>
<dbReference type="Pfam" id="PF14310">
    <property type="entry name" value="Fn3-like"/>
    <property type="match status" value="1"/>
</dbReference>
<dbReference type="SUPFAM" id="SSF51445">
    <property type="entry name" value="(Trans)glycosidases"/>
    <property type="match status" value="1"/>
</dbReference>
<dbReference type="InterPro" id="IPR026891">
    <property type="entry name" value="Fn3-like"/>
</dbReference>
<evidence type="ECO:0000256" key="6">
    <source>
        <dbReference type="ARBA" id="ARBA00022729"/>
    </source>
</evidence>
<feature type="signal peptide" evidence="15">
    <location>
        <begin position="1"/>
        <end position="20"/>
    </location>
</feature>
<comment type="subcellular location">
    <subcellularLocation>
        <location evidence="2">Secreted</location>
    </subcellularLocation>
</comment>
<dbReference type="RefSeq" id="XP_056469163.1">
    <property type="nucleotide sequence ID" value="XM_056624175.1"/>
</dbReference>
<keyword evidence="6 15" id="KW-0732">Signal</keyword>
<evidence type="ECO:0000313" key="18">
    <source>
        <dbReference type="Proteomes" id="UP001149074"/>
    </source>
</evidence>
<dbReference type="FunFam" id="3.20.20.300:FF:000002">
    <property type="entry name" value="Probable beta-glucosidase"/>
    <property type="match status" value="1"/>
</dbReference>
<dbReference type="InterPro" id="IPR036881">
    <property type="entry name" value="Glyco_hydro_3_C_sf"/>
</dbReference>
<evidence type="ECO:0000256" key="14">
    <source>
        <dbReference type="RuleBase" id="RU361161"/>
    </source>
</evidence>
<dbReference type="Gene3D" id="2.60.40.10">
    <property type="entry name" value="Immunoglobulins"/>
    <property type="match status" value="1"/>
</dbReference>
<dbReference type="Pfam" id="PF01915">
    <property type="entry name" value="Glyco_hydro_3_C"/>
    <property type="match status" value="1"/>
</dbReference>
<dbReference type="GO" id="GO:0030245">
    <property type="term" value="P:cellulose catabolic process"/>
    <property type="evidence" value="ECO:0007669"/>
    <property type="project" value="UniProtKB-KW"/>
</dbReference>
<feature type="chain" id="PRO_5040966753" description="beta-glucosidase" evidence="15">
    <location>
        <begin position="21"/>
        <end position="809"/>
    </location>
</feature>
<evidence type="ECO:0000256" key="2">
    <source>
        <dbReference type="ARBA" id="ARBA00004613"/>
    </source>
</evidence>
<comment type="catalytic activity">
    <reaction evidence="1 14">
        <text>Hydrolysis of terminal, non-reducing beta-D-glucosyl residues with release of beta-D-glucose.</text>
        <dbReference type="EC" id="3.2.1.21"/>
    </reaction>
</comment>
<dbReference type="InterPro" id="IPR019800">
    <property type="entry name" value="Glyco_hydro_3_AS"/>
</dbReference>
<keyword evidence="11 14" id="KW-0326">Glycosidase</keyword>
<dbReference type="SUPFAM" id="SSF52279">
    <property type="entry name" value="Beta-D-glucan exohydrolase, C-terminal domain"/>
    <property type="match status" value="1"/>
</dbReference>
<comment type="similarity">
    <text evidence="4 14">Belongs to the glycosyl hydrolase 3 family.</text>
</comment>
<gene>
    <name evidence="17" type="ORF">N7532_011684</name>
</gene>
<dbReference type="GO" id="GO:0005576">
    <property type="term" value="C:extracellular region"/>
    <property type="evidence" value="ECO:0007669"/>
    <property type="project" value="UniProtKB-SubCell"/>
</dbReference>
<reference evidence="17" key="1">
    <citation type="submission" date="2022-11" db="EMBL/GenBank/DDBJ databases">
        <authorList>
            <person name="Petersen C."/>
        </authorList>
    </citation>
    <scope>NUCLEOTIDE SEQUENCE</scope>
    <source>
        <strain evidence="17">IBT 30761</strain>
    </source>
</reference>
<evidence type="ECO:0000256" key="8">
    <source>
        <dbReference type="ARBA" id="ARBA00023001"/>
    </source>
</evidence>
<dbReference type="EC" id="3.2.1.21" evidence="14"/>
<dbReference type="InterPro" id="IPR001764">
    <property type="entry name" value="Glyco_hydro_3_N"/>
</dbReference>
<keyword evidence="9" id="KW-0325">Glycoprotein</keyword>
<dbReference type="PRINTS" id="PR00133">
    <property type="entry name" value="GLHYDRLASE3"/>
</dbReference>